<dbReference type="Proteomes" id="UP000093561">
    <property type="component" value="Unassembled WGS sequence"/>
</dbReference>
<reference evidence="2" key="2">
    <citation type="journal article" date="2016" name="Mol. Ecol.">
        <title>Population genomics of the filarial nematode parasite Wuchereria bancrofti from mosquitoes.</title>
        <authorList>
            <person name="Small S.T."/>
            <person name="Reimer L.J."/>
            <person name="Tisch D.J."/>
            <person name="King C.L."/>
            <person name="Christensen B.M."/>
            <person name="Siba P.M."/>
            <person name="Kazura J.W."/>
            <person name="Serre D."/>
            <person name="Zimmerman P.A."/>
        </authorList>
    </citation>
    <scope>NUCLEOTIDE SEQUENCE</scope>
    <source>
        <strain evidence="2">pt0022</strain>
    </source>
</reference>
<evidence type="ECO:0000256" key="1">
    <source>
        <dbReference type="SAM" id="MobiDB-lite"/>
    </source>
</evidence>
<evidence type="ECO:0000313" key="3">
    <source>
        <dbReference type="WBParaSite" id="mrna-Wban_03057"/>
    </source>
</evidence>
<dbReference type="AlphaFoldDB" id="A0AAF5PN37"/>
<name>A0AAF5PN37_WUCBA</name>
<sequence length="68" mass="7411">MRELGGEKEVVDKGEREKEKGDAGMKSGESEGALEQDIIDPNSTDRRRSQSNDCSQSLIPGLLPHVIS</sequence>
<dbReference type="WBParaSite" id="mrna-Wban_03057">
    <property type="protein sequence ID" value="mrna-Wban_03057"/>
    <property type="gene ID" value="Wban_03057"/>
</dbReference>
<feature type="compositionally biased region" description="Basic and acidic residues" evidence="1">
    <location>
        <begin position="1"/>
        <end position="23"/>
    </location>
</feature>
<protein>
    <submittedName>
        <fullName evidence="3">Uncharacterized protein</fullName>
    </submittedName>
</protein>
<reference evidence="2" key="1">
    <citation type="submission" date="2015-03" db="EMBL/GenBank/DDBJ databases">
        <title>Wuchereria bancrofti Genome Sequencing Papua New Guinea Strain.</title>
        <authorList>
            <person name="Small S.T."/>
            <person name="Serre D."/>
            <person name="Zimmerman P.A."/>
        </authorList>
    </citation>
    <scope>NUCLEOTIDE SEQUENCE [LARGE SCALE GENOMIC DNA]</scope>
    <source>
        <strain evidence="2">pt0022</strain>
    </source>
</reference>
<organism evidence="2 3">
    <name type="scientific">Wuchereria bancrofti</name>
    <dbReference type="NCBI Taxonomy" id="6293"/>
    <lineage>
        <taxon>Eukaryota</taxon>
        <taxon>Metazoa</taxon>
        <taxon>Ecdysozoa</taxon>
        <taxon>Nematoda</taxon>
        <taxon>Chromadorea</taxon>
        <taxon>Rhabditida</taxon>
        <taxon>Spirurina</taxon>
        <taxon>Spiruromorpha</taxon>
        <taxon>Filarioidea</taxon>
        <taxon>Onchocercidae</taxon>
        <taxon>Wuchereria</taxon>
    </lineage>
</organism>
<feature type="region of interest" description="Disordered" evidence="1">
    <location>
        <begin position="1"/>
        <end position="68"/>
    </location>
</feature>
<reference evidence="3" key="3">
    <citation type="submission" date="2024-02" db="UniProtKB">
        <authorList>
            <consortium name="WormBaseParasite"/>
        </authorList>
    </citation>
    <scope>IDENTIFICATION</scope>
    <source>
        <strain evidence="3">pt0022</strain>
    </source>
</reference>
<accession>A0AAF5PN37</accession>
<proteinExistence type="predicted"/>
<evidence type="ECO:0000313" key="2">
    <source>
        <dbReference type="Proteomes" id="UP000093561"/>
    </source>
</evidence>